<name>A0A1M6N8B4_9FLAO</name>
<keyword evidence="1" id="KW-1133">Transmembrane helix</keyword>
<accession>A0A1M6N8B4</accession>
<dbReference type="OrthoDB" id="1353680at2"/>
<evidence type="ECO:0000313" key="3">
    <source>
        <dbReference type="Proteomes" id="UP000184172"/>
    </source>
</evidence>
<evidence type="ECO:0000256" key="1">
    <source>
        <dbReference type="SAM" id="Phobius"/>
    </source>
</evidence>
<dbReference type="Proteomes" id="UP000184172">
    <property type="component" value="Unassembled WGS sequence"/>
</dbReference>
<reference evidence="3" key="1">
    <citation type="submission" date="2016-11" db="EMBL/GenBank/DDBJ databases">
        <authorList>
            <person name="Varghese N."/>
            <person name="Submissions S."/>
        </authorList>
    </citation>
    <scope>NUCLEOTIDE SEQUENCE [LARGE SCALE GENOMIC DNA]</scope>
    <source>
        <strain evidence="3">DSM 26349</strain>
    </source>
</reference>
<keyword evidence="1" id="KW-0812">Transmembrane</keyword>
<feature type="transmembrane region" description="Helical" evidence="1">
    <location>
        <begin position="18"/>
        <end position="38"/>
    </location>
</feature>
<proteinExistence type="predicted"/>
<keyword evidence="1" id="KW-0472">Membrane</keyword>
<dbReference type="EMBL" id="FQYV01000032">
    <property type="protein sequence ID" value="SHJ91913.1"/>
    <property type="molecule type" value="Genomic_DNA"/>
</dbReference>
<gene>
    <name evidence="2" type="ORF">SAMN04487908_13211</name>
</gene>
<protein>
    <submittedName>
        <fullName evidence="2">Uncharacterized protein</fullName>
    </submittedName>
</protein>
<feature type="transmembrane region" description="Helical" evidence="1">
    <location>
        <begin position="50"/>
        <end position="67"/>
    </location>
</feature>
<evidence type="ECO:0000313" key="2">
    <source>
        <dbReference type="EMBL" id="SHJ91913.1"/>
    </source>
</evidence>
<dbReference type="RefSeq" id="WP_073221510.1">
    <property type="nucleotide sequence ID" value="NZ_FNNS01000031.1"/>
</dbReference>
<dbReference type="AlphaFoldDB" id="A0A1M6N8B4"/>
<keyword evidence="3" id="KW-1185">Reference proteome</keyword>
<sequence length="218" mass="25399">MTQEIEFKIFTKNKGFRLSVNIVVYSLFFIGIGIAYLAGEYLDNSTIENLGQGVGILACMLMIYFKITQASKRKPLNGNLNNKLRFRTREIIIDDIRIELNEIKKIEFYIGDYFDKWESQAPGDFAPGRTNGTSNICELTLTNGHKTKVNFQLMFENEFLKMRELLLQYYSENKIHFLKLIEYLGIDKYEEIQEFKNTLPPTLVTVAQPFNFVKFDPI</sequence>
<organism evidence="2 3">
    <name type="scientific">Aequorivita viscosa</name>
    <dbReference type="NCBI Taxonomy" id="797419"/>
    <lineage>
        <taxon>Bacteria</taxon>
        <taxon>Pseudomonadati</taxon>
        <taxon>Bacteroidota</taxon>
        <taxon>Flavobacteriia</taxon>
        <taxon>Flavobacteriales</taxon>
        <taxon>Flavobacteriaceae</taxon>
        <taxon>Aequorivita</taxon>
    </lineage>
</organism>